<comment type="caution">
    <text evidence="1">The sequence shown here is derived from an EMBL/GenBank/DDBJ whole genome shotgun (WGS) entry which is preliminary data.</text>
</comment>
<proteinExistence type="predicted"/>
<dbReference type="EMBL" id="RAHC01000001">
    <property type="protein sequence ID" value="RUP78148.1"/>
    <property type="molecule type" value="Genomic_DNA"/>
</dbReference>
<sequence length="408" mass="45888">MAQNPQRIFGDIANQATKRDRETFEQWYLQTYQQKFSWEALFAWKEANKFGLTYKRNKNIKYNKGLGNEGQVFNTDDNLLKYSTVEFEDGIVELDTILTFARKLDPVESDFNPNLWAADIEQAMDTEVAYKRNKILEIINKGTVTTIQGQKADDTNDLQIHDEIMDKIYENGFTSSETVVLGSADFIRGIRNKLQLQLGANDQINNVIETSEAMKTVEGTTYYMVPKKLPIINKDGSEGTITLLPDGVNAIAFKFSKKYDPLILRKKDHTPLRVGAAALGTGMGNTLIMERVLYLGGAVVEPKGIIKHIVTKIDISKINKLDKPNIHVTDPTQATPEQLKPQFKAVVLKAVKAIDSSLTENDYDYFIEAKGEDWPINITNDKTVEVQIEGKNNATGQTNPIDVVIKNS</sequence>
<dbReference type="RefSeq" id="WP_127092469.1">
    <property type="nucleotide sequence ID" value="NZ_RAHC01000001.1"/>
</dbReference>
<evidence type="ECO:0000313" key="2">
    <source>
        <dbReference type="Proteomes" id="UP000274545"/>
    </source>
</evidence>
<accession>A0A433ETB9</accession>
<gene>
    <name evidence="1" type="ORF">D6D54_01375</name>
</gene>
<dbReference type="Proteomes" id="UP000274545">
    <property type="component" value="Unassembled WGS sequence"/>
</dbReference>
<name>A0A433ETB9_9MOLU</name>
<reference evidence="1 2" key="1">
    <citation type="journal article" date="2019" name="Genome Biol. Evol.">
        <title>Toxin and genome evolution in a Drosophila defensive symbiosis.</title>
        <authorList>
            <person name="Ballinger M.J."/>
            <person name="Gawryluk R.M."/>
            <person name="Perlman S.J."/>
        </authorList>
    </citation>
    <scope>NUCLEOTIDE SEQUENCE [LARGE SCALE GENOMIC DNA]</scope>
    <source>
        <strain evidence="2">sNeo</strain>
    </source>
</reference>
<dbReference type="AlphaFoldDB" id="A0A433ETB9"/>
<protein>
    <submittedName>
        <fullName evidence="1">Uncharacterized protein</fullName>
    </submittedName>
</protein>
<organism evidence="1 2">
    <name type="scientific">Spiroplasma poulsonii</name>
    <dbReference type="NCBI Taxonomy" id="2138"/>
    <lineage>
        <taxon>Bacteria</taxon>
        <taxon>Bacillati</taxon>
        <taxon>Mycoplasmatota</taxon>
        <taxon>Mollicutes</taxon>
        <taxon>Entomoplasmatales</taxon>
        <taxon>Spiroplasmataceae</taxon>
        <taxon>Spiroplasma</taxon>
    </lineage>
</organism>
<evidence type="ECO:0000313" key="1">
    <source>
        <dbReference type="EMBL" id="RUP78148.1"/>
    </source>
</evidence>